<comment type="caution">
    <text evidence="1">The sequence shown here is derived from an EMBL/GenBank/DDBJ whole genome shotgun (WGS) entry which is preliminary data.</text>
</comment>
<evidence type="ECO:0000313" key="1">
    <source>
        <dbReference type="EMBL" id="GAA5809006.1"/>
    </source>
</evidence>
<proteinExistence type="predicted"/>
<dbReference type="Proteomes" id="UP001473302">
    <property type="component" value="Unassembled WGS sequence"/>
</dbReference>
<accession>A0ABP9YQ58</accession>
<name>A0ABP9YQ58_9FUNG</name>
<sequence length="187" mass="20591">MSQNENQTKKQEFKKISQKVKITSLIERKSVIGSLKNGLRVNDEDIDYSHEFNESEEFEISEILKDLLLNHIPPSSLSLDNASNSQKKKLKLTNSETILASSDTLTAGNQTKSDKITIAKLGRWVPLIYNRGNQQYGVLASPSSASLLLQDSQESGTLESPIPDGKTCSTSLVKTDGDNLIAHIKST</sequence>
<organism evidence="1 2">
    <name type="scientific">Mucor flavus</name>
    <dbReference type="NCBI Taxonomy" id="439312"/>
    <lineage>
        <taxon>Eukaryota</taxon>
        <taxon>Fungi</taxon>
        <taxon>Fungi incertae sedis</taxon>
        <taxon>Mucoromycota</taxon>
        <taxon>Mucoromycotina</taxon>
        <taxon>Mucoromycetes</taxon>
        <taxon>Mucorales</taxon>
        <taxon>Mucorineae</taxon>
        <taxon>Mucoraceae</taxon>
        <taxon>Mucor</taxon>
    </lineage>
</organism>
<gene>
    <name evidence="1" type="ORF">MFLAVUS_002407</name>
</gene>
<evidence type="ECO:0000313" key="2">
    <source>
        <dbReference type="Proteomes" id="UP001473302"/>
    </source>
</evidence>
<protein>
    <submittedName>
        <fullName evidence="1">Uncharacterized protein</fullName>
    </submittedName>
</protein>
<dbReference type="EMBL" id="BAABUK010000004">
    <property type="protein sequence ID" value="GAA5809006.1"/>
    <property type="molecule type" value="Genomic_DNA"/>
</dbReference>
<reference evidence="1 2" key="1">
    <citation type="submission" date="2024-04" db="EMBL/GenBank/DDBJ databases">
        <title>genome sequences of Mucor flavus KT1a and Helicostylum pulchrum KT1b strains isolated from the surface of a dry-aged beef.</title>
        <authorList>
            <person name="Toyotome T."/>
            <person name="Hosono M."/>
            <person name="Torimaru M."/>
            <person name="Fukuda K."/>
            <person name="Mikami N."/>
        </authorList>
    </citation>
    <scope>NUCLEOTIDE SEQUENCE [LARGE SCALE GENOMIC DNA]</scope>
    <source>
        <strain evidence="1 2">KT1a</strain>
    </source>
</reference>
<keyword evidence="2" id="KW-1185">Reference proteome</keyword>